<evidence type="ECO:0000313" key="1">
    <source>
        <dbReference type="EMBL" id="CUU05724.1"/>
    </source>
</evidence>
<evidence type="ECO:0000313" key="2">
    <source>
        <dbReference type="Proteomes" id="UP000320623"/>
    </source>
</evidence>
<gene>
    <name evidence="1" type="ORF">JGI1_01314</name>
</gene>
<proteinExistence type="predicted"/>
<evidence type="ECO:0008006" key="3">
    <source>
        <dbReference type="Google" id="ProtNLM"/>
    </source>
</evidence>
<dbReference type="Pfam" id="PF12007">
    <property type="entry name" value="DUF3501"/>
    <property type="match status" value="1"/>
</dbReference>
<organism evidence="1 2">
    <name type="scientific">Candidatus Thermokryptus mobilis</name>
    <dbReference type="NCBI Taxonomy" id="1643428"/>
    <lineage>
        <taxon>Bacteria</taxon>
        <taxon>Pseudomonadati</taxon>
        <taxon>Candidatus Kryptoniota</taxon>
        <taxon>Candidatus Thermokryptus</taxon>
    </lineage>
</organism>
<name>A0A0S4N3K4_9BACT</name>
<protein>
    <recommendedName>
        <fullName evidence="3">DUF3501 family protein</fullName>
    </recommendedName>
</protein>
<reference evidence="2" key="1">
    <citation type="submission" date="2015-11" db="EMBL/GenBank/DDBJ databases">
        <authorList>
            <person name="Varghese N."/>
        </authorList>
    </citation>
    <scope>NUCLEOTIDE SEQUENCE [LARGE SCALE GENOMIC DNA]</scope>
</reference>
<dbReference type="RefSeq" id="WP_140945057.1">
    <property type="nucleotide sequence ID" value="NZ_FAOO01000008.1"/>
</dbReference>
<dbReference type="OrthoDB" id="9780579at2"/>
<accession>A0A0S4N3K4</accession>
<dbReference type="AlphaFoldDB" id="A0A0S4N3K4"/>
<dbReference type="InterPro" id="IPR021890">
    <property type="entry name" value="DUF3501"/>
</dbReference>
<dbReference type="STRING" id="1643428.GCA_001442855_01286"/>
<sequence length="196" mass="23541">MRKVELTEVKNIYEYEKIRDDFRKYIIELKKRRRISVGDRVTLVFENHDTVLFQIQEMMRAERMVDDDEIKFEVETYNQLIPEKDELSATLFIEVDDPKLLRPVLDSFIGLDRGNHVYLQIGDKHKIYAQFEEGHSKEDRISAVHFIKFKFTPEQINDFKDFRNDVKVVIDHQNYKAEAVMSNEMRQELIKDFDSD</sequence>
<dbReference type="EMBL" id="FAOO01000008">
    <property type="protein sequence ID" value="CUU05724.1"/>
    <property type="molecule type" value="Genomic_DNA"/>
</dbReference>
<keyword evidence="2" id="KW-1185">Reference proteome</keyword>
<dbReference type="Proteomes" id="UP000320623">
    <property type="component" value="Unassembled WGS sequence"/>
</dbReference>